<name>A0A1H3JBC5_9PSEU</name>
<evidence type="ECO:0000313" key="2">
    <source>
        <dbReference type="Proteomes" id="UP000199529"/>
    </source>
</evidence>
<dbReference type="InterPro" id="IPR009003">
    <property type="entry name" value="Peptidase_S1_PA"/>
</dbReference>
<dbReference type="Gene3D" id="2.40.10.10">
    <property type="entry name" value="Trypsin-like serine proteases"/>
    <property type="match status" value="1"/>
</dbReference>
<keyword evidence="2" id="KW-1185">Reference proteome</keyword>
<dbReference type="InterPro" id="IPR043504">
    <property type="entry name" value="Peptidase_S1_PA_chymotrypsin"/>
</dbReference>
<dbReference type="OrthoDB" id="1491548at2"/>
<dbReference type="STRING" id="418495.SAMN05216215_102569"/>
<sequence>MLSIRELRDRAVIRPIKRAVEDQLLDLPGVTAVDIGVKHHAGAPTGQQAIVVSVIRKRPRDQLVPGTGVPGDIFGIPTDVIEEQPVLQHIHCARQEPMAPSRRRGDRSGAVRAGGGLVPCRAVHLAPPTVPSAGEYRRIGTLGAIVTGTAPTVVTMGLTTFDVACLDDAWAVGDRMADPDDGRVHTELARAALSGRVDAAAVAIAPGSETSCVVDGIGPVTGHATAYPGERVRKNGFGTGVTLGVVTSIDATVRIDHGEALGVRVLREQIRITAADLRFCGPGDAGAAVLDPGGRIIGLHVAGSRGGLFGFASPIADVLAELDVELCTESQRIRV</sequence>
<dbReference type="Proteomes" id="UP000199529">
    <property type="component" value="Unassembled WGS sequence"/>
</dbReference>
<dbReference type="AlphaFoldDB" id="A0A1H3JBC5"/>
<proteinExistence type="predicted"/>
<organism evidence="1 2">
    <name type="scientific">Saccharopolyspora shandongensis</name>
    <dbReference type="NCBI Taxonomy" id="418495"/>
    <lineage>
        <taxon>Bacteria</taxon>
        <taxon>Bacillati</taxon>
        <taxon>Actinomycetota</taxon>
        <taxon>Actinomycetes</taxon>
        <taxon>Pseudonocardiales</taxon>
        <taxon>Pseudonocardiaceae</taxon>
        <taxon>Saccharopolyspora</taxon>
    </lineage>
</organism>
<dbReference type="SUPFAM" id="SSF50494">
    <property type="entry name" value="Trypsin-like serine proteases"/>
    <property type="match status" value="1"/>
</dbReference>
<accession>A0A1H3JBC5</accession>
<dbReference type="EMBL" id="FNOK01000025">
    <property type="protein sequence ID" value="SDY36718.1"/>
    <property type="molecule type" value="Genomic_DNA"/>
</dbReference>
<dbReference type="RefSeq" id="WP_093269412.1">
    <property type="nucleotide sequence ID" value="NZ_FNOK01000025.1"/>
</dbReference>
<evidence type="ECO:0000313" key="1">
    <source>
        <dbReference type="EMBL" id="SDY36718.1"/>
    </source>
</evidence>
<gene>
    <name evidence="1" type="ORF">SAMN05216215_102569</name>
</gene>
<reference evidence="2" key="1">
    <citation type="submission" date="2016-10" db="EMBL/GenBank/DDBJ databases">
        <authorList>
            <person name="Varghese N."/>
            <person name="Submissions S."/>
        </authorList>
    </citation>
    <scope>NUCLEOTIDE SEQUENCE [LARGE SCALE GENOMIC DNA]</scope>
    <source>
        <strain evidence="2">CGMCC 4.3530</strain>
    </source>
</reference>
<protein>
    <submittedName>
        <fullName evidence="1">Uncharacterized protein</fullName>
    </submittedName>
</protein>